<proteinExistence type="predicted"/>
<gene>
    <name evidence="2" type="ORF">VST7929_00730</name>
</gene>
<accession>A0ABM8ZRM0</accession>
<comment type="caution">
    <text evidence="2">The sequence shown here is derived from an EMBL/GenBank/DDBJ whole genome shotgun (WGS) entry which is preliminary data.</text>
</comment>
<dbReference type="RefSeq" id="WP_237464992.1">
    <property type="nucleotide sequence ID" value="NZ_CAKLDI010000001.1"/>
</dbReference>
<evidence type="ECO:0000313" key="3">
    <source>
        <dbReference type="Proteomes" id="UP000838672"/>
    </source>
</evidence>
<name>A0ABM8ZRM0_9VIBR</name>
<sequence length="50" mass="5903">MFAKRRAHLKRVRSMSGVHATRRKRARVIKMRKVLQRHRNYTIAALDCGA</sequence>
<organism evidence="2 3">
    <name type="scientific">Vibrio stylophorae</name>
    <dbReference type="NCBI Taxonomy" id="659351"/>
    <lineage>
        <taxon>Bacteria</taxon>
        <taxon>Pseudomonadati</taxon>
        <taxon>Pseudomonadota</taxon>
        <taxon>Gammaproteobacteria</taxon>
        <taxon>Vibrionales</taxon>
        <taxon>Vibrionaceae</taxon>
        <taxon>Vibrio</taxon>
    </lineage>
</organism>
<keyword evidence="3" id="KW-1185">Reference proteome</keyword>
<dbReference type="EMBL" id="CAKLDI010000001">
    <property type="protein sequence ID" value="CAH0532883.1"/>
    <property type="molecule type" value="Genomic_DNA"/>
</dbReference>
<evidence type="ECO:0000256" key="1">
    <source>
        <dbReference type="SAM" id="MobiDB-lite"/>
    </source>
</evidence>
<dbReference type="Proteomes" id="UP000838672">
    <property type="component" value="Unassembled WGS sequence"/>
</dbReference>
<evidence type="ECO:0008006" key="4">
    <source>
        <dbReference type="Google" id="ProtNLM"/>
    </source>
</evidence>
<feature type="compositionally biased region" description="Basic residues" evidence="1">
    <location>
        <begin position="1"/>
        <end position="13"/>
    </location>
</feature>
<protein>
    <recommendedName>
        <fullName evidence="4">50S ribosomal protein L20</fullName>
    </recommendedName>
</protein>
<feature type="region of interest" description="Disordered" evidence="1">
    <location>
        <begin position="1"/>
        <end position="24"/>
    </location>
</feature>
<evidence type="ECO:0000313" key="2">
    <source>
        <dbReference type="EMBL" id="CAH0532883.1"/>
    </source>
</evidence>
<reference evidence="2" key="1">
    <citation type="submission" date="2021-11" db="EMBL/GenBank/DDBJ databases">
        <authorList>
            <person name="Rodrigo-Torres L."/>
            <person name="Arahal R. D."/>
            <person name="Lucena T."/>
        </authorList>
    </citation>
    <scope>NUCLEOTIDE SEQUENCE</scope>
    <source>
        <strain evidence="2">CECT 7929</strain>
    </source>
</reference>